<dbReference type="AlphaFoldDB" id="K3YKT1"/>
<keyword evidence="3" id="KW-1185">Reference proteome</keyword>
<feature type="domain" description="Transposase-associated" evidence="1">
    <location>
        <begin position="5"/>
        <end position="79"/>
    </location>
</feature>
<evidence type="ECO:0000259" key="1">
    <source>
        <dbReference type="Pfam" id="PF13963"/>
    </source>
</evidence>
<dbReference type="Proteomes" id="UP000004995">
    <property type="component" value="Unassembled WGS sequence"/>
</dbReference>
<proteinExistence type="predicted"/>
<dbReference type="FunCoup" id="K3YKT1">
    <property type="interactions" value="9"/>
</dbReference>
<dbReference type="Gramene" id="KQL00627">
    <property type="protein sequence ID" value="KQL00627"/>
    <property type="gene ID" value="SETIT_014850mg"/>
</dbReference>
<dbReference type="EMBL" id="AGNK02003539">
    <property type="status" value="NOT_ANNOTATED_CDS"/>
    <property type="molecule type" value="Genomic_DNA"/>
</dbReference>
<accession>K3YKT1</accession>
<sequence>MDHRTCMYGIRRHSHTFMSEVSKFVDAAKKHARICKTKQICCPCFDCSNNIVWEDIDVMKRYLIKRGFVDGYTIWFHHGGAGGTFNSSDIDTSCDEVGDQNGDQTDACVEPQVDEECDVDMEDMLRHIEPKVLLESAKGLENFKMLKKAAKDCMYVGCGKEWTVLRFILHLLI</sequence>
<reference evidence="2" key="2">
    <citation type="submission" date="2018-08" db="UniProtKB">
        <authorList>
            <consortium name="EnsemblPlants"/>
        </authorList>
    </citation>
    <scope>IDENTIFICATION</scope>
    <source>
        <strain evidence="2">Yugu1</strain>
    </source>
</reference>
<dbReference type="HOGENOM" id="CLU_012006_0_3_1"/>
<reference evidence="3" key="1">
    <citation type="journal article" date="2012" name="Nat. Biotechnol.">
        <title>Reference genome sequence of the model plant Setaria.</title>
        <authorList>
            <person name="Bennetzen J.L."/>
            <person name="Schmutz J."/>
            <person name="Wang H."/>
            <person name="Percifield R."/>
            <person name="Hawkins J."/>
            <person name="Pontaroli A.C."/>
            <person name="Estep M."/>
            <person name="Feng L."/>
            <person name="Vaughn J.N."/>
            <person name="Grimwood J."/>
            <person name="Jenkins J."/>
            <person name="Barry K."/>
            <person name="Lindquist E."/>
            <person name="Hellsten U."/>
            <person name="Deshpande S."/>
            <person name="Wang X."/>
            <person name="Wu X."/>
            <person name="Mitros T."/>
            <person name="Triplett J."/>
            <person name="Yang X."/>
            <person name="Ye C.Y."/>
            <person name="Mauro-Herrera M."/>
            <person name="Wang L."/>
            <person name="Li P."/>
            <person name="Sharma M."/>
            <person name="Sharma R."/>
            <person name="Ronald P.C."/>
            <person name="Panaud O."/>
            <person name="Kellogg E.A."/>
            <person name="Brutnell T.P."/>
            <person name="Doust A.N."/>
            <person name="Tuskan G.A."/>
            <person name="Rokhsar D."/>
            <person name="Devos K.M."/>
        </authorList>
    </citation>
    <scope>NUCLEOTIDE SEQUENCE [LARGE SCALE GENOMIC DNA]</scope>
    <source>
        <strain evidence="3">cv. Yugu1</strain>
    </source>
</reference>
<protein>
    <recommendedName>
        <fullName evidence="1">Transposase-associated domain-containing protein</fullName>
    </recommendedName>
</protein>
<dbReference type="EnsemblPlants" id="KQL00627">
    <property type="protein sequence ID" value="KQL00627"/>
    <property type="gene ID" value="SETIT_014850mg"/>
</dbReference>
<dbReference type="Pfam" id="PF13963">
    <property type="entry name" value="Transpos_assoc"/>
    <property type="match status" value="1"/>
</dbReference>
<dbReference type="InParanoid" id="K3YKT1"/>
<evidence type="ECO:0000313" key="2">
    <source>
        <dbReference type="EnsemblPlants" id="KQL00627"/>
    </source>
</evidence>
<evidence type="ECO:0000313" key="3">
    <source>
        <dbReference type="Proteomes" id="UP000004995"/>
    </source>
</evidence>
<name>K3YKT1_SETIT</name>
<organism evidence="2 3">
    <name type="scientific">Setaria italica</name>
    <name type="common">Foxtail millet</name>
    <name type="synonym">Panicum italicum</name>
    <dbReference type="NCBI Taxonomy" id="4555"/>
    <lineage>
        <taxon>Eukaryota</taxon>
        <taxon>Viridiplantae</taxon>
        <taxon>Streptophyta</taxon>
        <taxon>Embryophyta</taxon>
        <taxon>Tracheophyta</taxon>
        <taxon>Spermatophyta</taxon>
        <taxon>Magnoliopsida</taxon>
        <taxon>Liliopsida</taxon>
        <taxon>Poales</taxon>
        <taxon>Poaceae</taxon>
        <taxon>PACMAD clade</taxon>
        <taxon>Panicoideae</taxon>
        <taxon>Panicodae</taxon>
        <taxon>Paniceae</taxon>
        <taxon>Cenchrinae</taxon>
        <taxon>Setaria</taxon>
    </lineage>
</organism>
<dbReference type="InterPro" id="IPR029480">
    <property type="entry name" value="Transpos_assoc"/>
</dbReference>